<dbReference type="PATRIC" id="fig|1086011.3.peg.1762"/>
<dbReference type="EMBL" id="AHKF01000017">
    <property type="protein sequence ID" value="EIA09037.1"/>
    <property type="molecule type" value="Genomic_DNA"/>
</dbReference>
<comment type="caution">
    <text evidence="2">The sequence shown here is derived from an EMBL/GenBank/DDBJ whole genome shotgun (WGS) entry which is preliminary data.</text>
</comment>
<dbReference type="RefSeq" id="WP_007137980.1">
    <property type="nucleotide sequence ID" value="NZ_AHKF01000017.1"/>
</dbReference>
<reference evidence="2 3" key="1">
    <citation type="journal article" date="2014" name="Acta Crystallogr. D">
        <title>Structure-based characterization and antifreeze properties of a hyperactive ice-binding protein from the Antarctic bacterium Flavobacterium frigoris PS1.</title>
        <authorList>
            <person name="Do H."/>
            <person name="Kim S.J."/>
            <person name="Kim H.J."/>
            <person name="Lee J.H."/>
        </authorList>
    </citation>
    <scope>NUCLEOTIDE SEQUENCE [LARGE SCALE GENOMIC DNA]</scope>
    <source>
        <strain evidence="2 3">PS1</strain>
    </source>
</reference>
<proteinExistence type="predicted"/>
<sequence>MKYLFLNTSLFLLFSVASFAQGNEGNDGLQQNSTSILNKVNMLDLVDDITKKEDALLLQNKYQNNGVIINQIGASNYVNTKLKAEDIKVVIVQNGAENQLTLDKAANEIAQKIVQEGRYNSITDFSLYANYNVNMEIIQKGDNQNVQNYGTNSLSKNMKVIQSGNGASVIILNK</sequence>
<feature type="signal peptide" evidence="1">
    <location>
        <begin position="1"/>
        <end position="20"/>
    </location>
</feature>
<evidence type="ECO:0000313" key="2">
    <source>
        <dbReference type="EMBL" id="EIA09037.1"/>
    </source>
</evidence>
<name>H7FR17_FLAFP</name>
<keyword evidence="1" id="KW-0732">Signal</keyword>
<dbReference type="Proteomes" id="UP000005566">
    <property type="component" value="Unassembled WGS sequence"/>
</dbReference>
<accession>H7FR17</accession>
<dbReference type="AlphaFoldDB" id="H7FR17"/>
<dbReference type="STRING" id="1086011.HJ01_01803"/>
<gene>
    <name evidence="2" type="ORF">HJ01_01803</name>
</gene>
<evidence type="ECO:0000313" key="3">
    <source>
        <dbReference type="Proteomes" id="UP000005566"/>
    </source>
</evidence>
<dbReference type="eggNOG" id="ENOG5033B02">
    <property type="taxonomic scope" value="Bacteria"/>
</dbReference>
<evidence type="ECO:0008006" key="4">
    <source>
        <dbReference type="Google" id="ProtNLM"/>
    </source>
</evidence>
<protein>
    <recommendedName>
        <fullName evidence="4">Minor curlin subunit</fullName>
    </recommendedName>
</protein>
<feature type="chain" id="PRO_5003609618" description="Minor curlin subunit" evidence="1">
    <location>
        <begin position="21"/>
        <end position="174"/>
    </location>
</feature>
<evidence type="ECO:0000256" key="1">
    <source>
        <dbReference type="SAM" id="SignalP"/>
    </source>
</evidence>
<dbReference type="OrthoDB" id="1361185at2"/>
<keyword evidence="3" id="KW-1185">Reference proteome</keyword>
<organism evidence="2 3">
    <name type="scientific">Flavobacterium frigoris (strain PS1)</name>
    <dbReference type="NCBI Taxonomy" id="1086011"/>
    <lineage>
        <taxon>Bacteria</taxon>
        <taxon>Pseudomonadati</taxon>
        <taxon>Bacteroidota</taxon>
        <taxon>Flavobacteriia</taxon>
        <taxon>Flavobacteriales</taxon>
        <taxon>Flavobacteriaceae</taxon>
        <taxon>Flavobacterium</taxon>
    </lineage>
</organism>